<evidence type="ECO:0000256" key="4">
    <source>
        <dbReference type="ARBA" id="ARBA00022807"/>
    </source>
</evidence>
<dbReference type="GO" id="GO:0016929">
    <property type="term" value="F:deSUMOylase activity"/>
    <property type="evidence" value="ECO:0007669"/>
    <property type="project" value="TreeGrafter"/>
</dbReference>
<sequence length="216" mass="25248">MDLGTLTHRDTSWFYTLYEPNQWLSSEEDYEKSGGLIEWEKYDVLRSYVLGDFLICGKHWSEAEFACIPVHVEILDHWIWLVVDISLRSIVVYDSFKGRSSHNKLVDKKCSMVAKCLSHLLQAVDGLDGKLYFEHVSRPSSPQVKDRLMRGQDEGSWSSGDCGMFIIKYTEFLISDKPVSKVTAERMKYFHHKLACELYNHGLRKYKEYVETDRDE</sequence>
<organism evidence="6 7">
    <name type="scientific">Trema orientale</name>
    <name type="common">Charcoal tree</name>
    <name type="synonym">Celtis orientalis</name>
    <dbReference type="NCBI Taxonomy" id="63057"/>
    <lineage>
        <taxon>Eukaryota</taxon>
        <taxon>Viridiplantae</taxon>
        <taxon>Streptophyta</taxon>
        <taxon>Embryophyta</taxon>
        <taxon>Tracheophyta</taxon>
        <taxon>Spermatophyta</taxon>
        <taxon>Magnoliopsida</taxon>
        <taxon>eudicotyledons</taxon>
        <taxon>Gunneridae</taxon>
        <taxon>Pentapetalae</taxon>
        <taxon>rosids</taxon>
        <taxon>fabids</taxon>
        <taxon>Rosales</taxon>
        <taxon>Cannabaceae</taxon>
        <taxon>Trema</taxon>
    </lineage>
</organism>
<evidence type="ECO:0000256" key="1">
    <source>
        <dbReference type="ARBA" id="ARBA00005234"/>
    </source>
</evidence>
<keyword evidence="4" id="KW-0788">Thiol protease</keyword>
<dbReference type="Pfam" id="PF02902">
    <property type="entry name" value="Peptidase_C48"/>
    <property type="match status" value="1"/>
</dbReference>
<proteinExistence type="inferred from homology"/>
<evidence type="ECO:0000256" key="3">
    <source>
        <dbReference type="ARBA" id="ARBA00022801"/>
    </source>
</evidence>
<protein>
    <submittedName>
        <fullName evidence="6">Ulp1 protease family, C-terminal catalytic domain containing protein</fullName>
    </submittedName>
</protein>
<dbReference type="PANTHER" id="PTHR12606:SF136">
    <property type="entry name" value="ULP1 PROTEASE FAMILY PROTEIN"/>
    <property type="match status" value="1"/>
</dbReference>
<evidence type="ECO:0000259" key="5">
    <source>
        <dbReference type="PROSITE" id="PS50600"/>
    </source>
</evidence>
<dbReference type="Proteomes" id="UP000237000">
    <property type="component" value="Unassembled WGS sequence"/>
</dbReference>
<reference evidence="7" key="1">
    <citation type="submission" date="2016-06" db="EMBL/GenBank/DDBJ databases">
        <title>Parallel loss of symbiosis genes in relatives of nitrogen-fixing non-legume Parasponia.</title>
        <authorList>
            <person name="Van Velzen R."/>
            <person name="Holmer R."/>
            <person name="Bu F."/>
            <person name="Rutten L."/>
            <person name="Van Zeijl A."/>
            <person name="Liu W."/>
            <person name="Santuari L."/>
            <person name="Cao Q."/>
            <person name="Sharma T."/>
            <person name="Shen D."/>
            <person name="Roswanjaya Y."/>
            <person name="Wardhani T."/>
            <person name="Kalhor M.S."/>
            <person name="Jansen J."/>
            <person name="Van den Hoogen J."/>
            <person name="Gungor B."/>
            <person name="Hartog M."/>
            <person name="Hontelez J."/>
            <person name="Verver J."/>
            <person name="Yang W.-C."/>
            <person name="Schijlen E."/>
            <person name="Repin R."/>
            <person name="Schilthuizen M."/>
            <person name="Schranz E."/>
            <person name="Heidstra R."/>
            <person name="Miyata K."/>
            <person name="Fedorova E."/>
            <person name="Kohlen W."/>
            <person name="Bisseling T."/>
            <person name="Smit S."/>
            <person name="Geurts R."/>
        </authorList>
    </citation>
    <scope>NUCLEOTIDE SEQUENCE [LARGE SCALE GENOMIC DNA]</scope>
    <source>
        <strain evidence="7">cv. RG33-2</strain>
    </source>
</reference>
<dbReference type="PROSITE" id="PS50600">
    <property type="entry name" value="ULP_PROTEASE"/>
    <property type="match status" value="1"/>
</dbReference>
<evidence type="ECO:0000313" key="7">
    <source>
        <dbReference type="Proteomes" id="UP000237000"/>
    </source>
</evidence>
<dbReference type="SUPFAM" id="SSF54001">
    <property type="entry name" value="Cysteine proteinases"/>
    <property type="match status" value="1"/>
</dbReference>
<keyword evidence="3" id="KW-0378">Hydrolase</keyword>
<dbReference type="GO" id="GO:0006508">
    <property type="term" value="P:proteolysis"/>
    <property type="evidence" value="ECO:0007669"/>
    <property type="project" value="UniProtKB-KW"/>
</dbReference>
<comment type="similarity">
    <text evidence="1">Belongs to the peptidase C48 family.</text>
</comment>
<dbReference type="InterPro" id="IPR038765">
    <property type="entry name" value="Papain-like_cys_pep_sf"/>
</dbReference>
<dbReference type="FunCoup" id="A0A2P5ED31">
    <property type="interactions" value="25"/>
</dbReference>
<dbReference type="GO" id="GO:0005634">
    <property type="term" value="C:nucleus"/>
    <property type="evidence" value="ECO:0007669"/>
    <property type="project" value="TreeGrafter"/>
</dbReference>
<dbReference type="STRING" id="63057.A0A2P5ED31"/>
<keyword evidence="2 6" id="KW-0645">Protease</keyword>
<dbReference type="AlphaFoldDB" id="A0A2P5ED31"/>
<dbReference type="EMBL" id="JXTC01000178">
    <property type="protein sequence ID" value="PON83442.1"/>
    <property type="molecule type" value="Genomic_DNA"/>
</dbReference>
<dbReference type="InParanoid" id="A0A2P5ED31"/>
<gene>
    <name evidence="6" type="ORF">TorRG33x02_207140</name>
</gene>
<dbReference type="Gene3D" id="3.40.395.10">
    <property type="entry name" value="Adenoviral Proteinase, Chain A"/>
    <property type="match status" value="1"/>
</dbReference>
<dbReference type="InterPro" id="IPR003653">
    <property type="entry name" value="Peptidase_C48_C"/>
</dbReference>
<dbReference type="GO" id="GO:0016926">
    <property type="term" value="P:protein desumoylation"/>
    <property type="evidence" value="ECO:0007669"/>
    <property type="project" value="TreeGrafter"/>
</dbReference>
<comment type="caution">
    <text evidence="6">The sequence shown here is derived from an EMBL/GenBank/DDBJ whole genome shotgun (WGS) entry which is preliminary data.</text>
</comment>
<evidence type="ECO:0000313" key="6">
    <source>
        <dbReference type="EMBL" id="PON83442.1"/>
    </source>
</evidence>
<evidence type="ECO:0000256" key="2">
    <source>
        <dbReference type="ARBA" id="ARBA00022670"/>
    </source>
</evidence>
<name>A0A2P5ED31_TREOI</name>
<dbReference type="OrthoDB" id="1680482at2759"/>
<accession>A0A2P5ED31</accession>
<dbReference type="PANTHER" id="PTHR12606">
    <property type="entry name" value="SENTRIN/SUMO-SPECIFIC PROTEASE"/>
    <property type="match status" value="1"/>
</dbReference>
<feature type="domain" description="Ubiquitin-like protease family profile" evidence="5">
    <location>
        <begin position="1"/>
        <end position="173"/>
    </location>
</feature>
<keyword evidence="7" id="KW-1185">Reference proteome</keyword>